<protein>
    <recommendedName>
        <fullName evidence="1">Neprosin PEP catalytic domain-containing protein</fullName>
    </recommendedName>
</protein>
<feature type="non-terminal residue" evidence="2">
    <location>
        <position position="167"/>
    </location>
</feature>
<gene>
    <name evidence="2" type="ORF">HID58_075155</name>
</gene>
<evidence type="ECO:0000259" key="1">
    <source>
        <dbReference type="PROSITE" id="PS52045"/>
    </source>
</evidence>
<dbReference type="InterPro" id="IPR053168">
    <property type="entry name" value="Glutamic_endopeptidase"/>
</dbReference>
<dbReference type="EMBL" id="JAGKQM010000017">
    <property type="protein sequence ID" value="KAH0868133.1"/>
    <property type="molecule type" value="Genomic_DNA"/>
</dbReference>
<name>A0ABQ7YJ42_BRANA</name>
<accession>A0ABQ7YJ42</accession>
<dbReference type="Proteomes" id="UP000824890">
    <property type="component" value="Unassembled WGS sequence"/>
</dbReference>
<organism evidence="2 3">
    <name type="scientific">Brassica napus</name>
    <name type="common">Rape</name>
    <dbReference type="NCBI Taxonomy" id="3708"/>
    <lineage>
        <taxon>Eukaryota</taxon>
        <taxon>Viridiplantae</taxon>
        <taxon>Streptophyta</taxon>
        <taxon>Embryophyta</taxon>
        <taxon>Tracheophyta</taxon>
        <taxon>Spermatophyta</taxon>
        <taxon>Magnoliopsida</taxon>
        <taxon>eudicotyledons</taxon>
        <taxon>Gunneridae</taxon>
        <taxon>Pentapetalae</taxon>
        <taxon>rosids</taxon>
        <taxon>malvids</taxon>
        <taxon>Brassicales</taxon>
        <taxon>Brassicaceae</taxon>
        <taxon>Brassiceae</taxon>
        <taxon>Brassica</taxon>
    </lineage>
</organism>
<dbReference type="PANTHER" id="PTHR31589:SF110">
    <property type="entry name" value="PROTEIN, PUTATIVE (DUF239)-RELATED"/>
    <property type="match status" value="1"/>
</dbReference>
<reference evidence="2 3" key="1">
    <citation type="submission" date="2021-05" db="EMBL/GenBank/DDBJ databases">
        <title>Genome Assembly of Synthetic Allotetraploid Brassica napus Reveals Homoeologous Exchanges between Subgenomes.</title>
        <authorList>
            <person name="Davis J.T."/>
        </authorList>
    </citation>
    <scope>NUCLEOTIDE SEQUENCE [LARGE SCALE GENOMIC DNA]</scope>
    <source>
        <strain evidence="3">cv. Da-Ae</strain>
        <tissue evidence="2">Seedling</tissue>
    </source>
</reference>
<comment type="caution">
    <text evidence="2">The sequence shown here is derived from an EMBL/GenBank/DDBJ whole genome shotgun (WGS) entry which is preliminary data.</text>
</comment>
<keyword evidence="3" id="KW-1185">Reference proteome</keyword>
<evidence type="ECO:0000313" key="3">
    <source>
        <dbReference type="Proteomes" id="UP000824890"/>
    </source>
</evidence>
<proteinExistence type="predicted"/>
<dbReference type="PANTHER" id="PTHR31589">
    <property type="entry name" value="PROTEIN, PUTATIVE (DUF239)-RELATED-RELATED"/>
    <property type="match status" value="1"/>
</dbReference>
<sequence>MLVFFSFRTQSLQGEASLKFLLCLWLWRSVSPSYARSGISKQKFEMKKHLNWLNKSAQPDFDHSLLKDIQVHRYNVYLDIITILKDSSITTKCLYEVRNRRTYISLSYGIDMNAIAYVEGDNYYGAKATINVWEPKIQQQHKFTFLQIWLFSDLFRKYLNNIEAGWQ</sequence>
<evidence type="ECO:0000313" key="2">
    <source>
        <dbReference type="EMBL" id="KAH0868133.1"/>
    </source>
</evidence>
<feature type="domain" description="Neprosin PEP catalytic" evidence="1">
    <location>
        <begin position="105"/>
        <end position="167"/>
    </location>
</feature>
<dbReference type="PROSITE" id="PS52045">
    <property type="entry name" value="NEPROSIN_PEP_CD"/>
    <property type="match status" value="1"/>
</dbReference>
<dbReference type="InterPro" id="IPR004314">
    <property type="entry name" value="Neprosin"/>
</dbReference>